<organism evidence="2 3">
    <name type="scientific">Trichocladium antarcticum</name>
    <dbReference type="NCBI Taxonomy" id="1450529"/>
    <lineage>
        <taxon>Eukaryota</taxon>
        <taxon>Fungi</taxon>
        <taxon>Dikarya</taxon>
        <taxon>Ascomycota</taxon>
        <taxon>Pezizomycotina</taxon>
        <taxon>Sordariomycetes</taxon>
        <taxon>Sordariomycetidae</taxon>
        <taxon>Sordariales</taxon>
        <taxon>Chaetomiaceae</taxon>
        <taxon>Trichocladium</taxon>
    </lineage>
</organism>
<feature type="region of interest" description="Disordered" evidence="1">
    <location>
        <begin position="48"/>
        <end position="79"/>
    </location>
</feature>
<name>A0AAN6UD83_9PEZI</name>
<protein>
    <submittedName>
        <fullName evidence="2">Uncharacterized protein</fullName>
    </submittedName>
</protein>
<dbReference type="EMBL" id="MU853430">
    <property type="protein sequence ID" value="KAK4130877.1"/>
    <property type="molecule type" value="Genomic_DNA"/>
</dbReference>
<reference evidence="2" key="2">
    <citation type="submission" date="2023-05" db="EMBL/GenBank/DDBJ databases">
        <authorList>
            <consortium name="Lawrence Berkeley National Laboratory"/>
            <person name="Steindorff A."/>
            <person name="Hensen N."/>
            <person name="Bonometti L."/>
            <person name="Westerberg I."/>
            <person name="Brannstrom I.O."/>
            <person name="Guillou S."/>
            <person name="Cros-Aarteil S."/>
            <person name="Calhoun S."/>
            <person name="Haridas S."/>
            <person name="Kuo A."/>
            <person name="Mondo S."/>
            <person name="Pangilinan J."/>
            <person name="Riley R."/>
            <person name="Labutti K."/>
            <person name="Andreopoulos B."/>
            <person name="Lipzen A."/>
            <person name="Chen C."/>
            <person name="Yanf M."/>
            <person name="Daum C."/>
            <person name="Ng V."/>
            <person name="Clum A."/>
            <person name="Ohm R."/>
            <person name="Martin F."/>
            <person name="Silar P."/>
            <person name="Natvig D."/>
            <person name="Lalanne C."/>
            <person name="Gautier V."/>
            <person name="Ament-Velasquez S.L."/>
            <person name="Kruys A."/>
            <person name="Hutchinson M.I."/>
            <person name="Powell A.J."/>
            <person name="Barry K."/>
            <person name="Miller A.N."/>
            <person name="Grigoriev I.V."/>
            <person name="Debuchy R."/>
            <person name="Gladieux P."/>
            <person name="Thoren M.H."/>
            <person name="Johannesson H."/>
        </authorList>
    </citation>
    <scope>NUCLEOTIDE SEQUENCE</scope>
    <source>
        <strain evidence="2">CBS 123565</strain>
    </source>
</reference>
<reference evidence="2" key="1">
    <citation type="journal article" date="2023" name="Mol. Phylogenet. Evol.">
        <title>Genome-scale phylogeny and comparative genomics of the fungal order Sordariales.</title>
        <authorList>
            <person name="Hensen N."/>
            <person name="Bonometti L."/>
            <person name="Westerberg I."/>
            <person name="Brannstrom I.O."/>
            <person name="Guillou S."/>
            <person name="Cros-Aarteil S."/>
            <person name="Calhoun S."/>
            <person name="Haridas S."/>
            <person name="Kuo A."/>
            <person name="Mondo S."/>
            <person name="Pangilinan J."/>
            <person name="Riley R."/>
            <person name="LaButti K."/>
            <person name="Andreopoulos B."/>
            <person name="Lipzen A."/>
            <person name="Chen C."/>
            <person name="Yan M."/>
            <person name="Daum C."/>
            <person name="Ng V."/>
            <person name="Clum A."/>
            <person name="Steindorff A."/>
            <person name="Ohm R.A."/>
            <person name="Martin F."/>
            <person name="Silar P."/>
            <person name="Natvig D.O."/>
            <person name="Lalanne C."/>
            <person name="Gautier V."/>
            <person name="Ament-Velasquez S.L."/>
            <person name="Kruys A."/>
            <person name="Hutchinson M.I."/>
            <person name="Powell A.J."/>
            <person name="Barry K."/>
            <person name="Miller A.N."/>
            <person name="Grigoriev I.V."/>
            <person name="Debuchy R."/>
            <person name="Gladieux P."/>
            <person name="Hiltunen Thoren M."/>
            <person name="Johannesson H."/>
        </authorList>
    </citation>
    <scope>NUCLEOTIDE SEQUENCE</scope>
    <source>
        <strain evidence="2">CBS 123565</strain>
    </source>
</reference>
<accession>A0AAN6UD83</accession>
<evidence type="ECO:0000313" key="2">
    <source>
        <dbReference type="EMBL" id="KAK4130877.1"/>
    </source>
</evidence>
<evidence type="ECO:0000256" key="1">
    <source>
        <dbReference type="SAM" id="MobiDB-lite"/>
    </source>
</evidence>
<keyword evidence="3" id="KW-1185">Reference proteome</keyword>
<gene>
    <name evidence="2" type="ORF">BT67DRAFT_204467</name>
</gene>
<sequence length="185" mass="19919">MLGQVAAQGVSRQWVGPALASLCPIIHPRVAGCAFSEATQMADRNLIHRPPKAGEMTRAERAGSSEATNPGPNGKRTPERPRLCFGGICLSRPPFQPHPCLGCCVWDIVLEDFRASSVALGCLSHSLKPSLLATINPATPSRGHIRQLRLHANAGLRRGQSRVGEVERGGWLGGWDSEPVSRNMF</sequence>
<dbReference type="AlphaFoldDB" id="A0AAN6UD83"/>
<evidence type="ECO:0000313" key="3">
    <source>
        <dbReference type="Proteomes" id="UP001304895"/>
    </source>
</evidence>
<comment type="caution">
    <text evidence="2">The sequence shown here is derived from an EMBL/GenBank/DDBJ whole genome shotgun (WGS) entry which is preliminary data.</text>
</comment>
<dbReference type="Proteomes" id="UP001304895">
    <property type="component" value="Unassembled WGS sequence"/>
</dbReference>
<proteinExistence type="predicted"/>